<dbReference type="PIRSF" id="PIRSF002741">
    <property type="entry name" value="MppA"/>
    <property type="match status" value="1"/>
</dbReference>
<evidence type="ECO:0000313" key="4">
    <source>
        <dbReference type="Proteomes" id="UP000790096"/>
    </source>
</evidence>
<dbReference type="Pfam" id="PF00496">
    <property type="entry name" value="SBP_bac_5"/>
    <property type="match status" value="1"/>
</dbReference>
<comment type="caution">
    <text evidence="3">The sequence shown here is derived from an EMBL/GenBank/DDBJ whole genome shotgun (WGS) entry which is preliminary data.</text>
</comment>
<dbReference type="Proteomes" id="UP000790096">
    <property type="component" value="Unassembled WGS sequence"/>
</dbReference>
<feature type="domain" description="Solute-binding protein family 5" evidence="2">
    <location>
        <begin position="72"/>
        <end position="437"/>
    </location>
</feature>
<proteinExistence type="predicted"/>
<sequence length="522" mass="56647">MKKTLISLLFTASLTALSAQGATPPNTLVVAQSLDDAISFDPAQGFETTTVQAFTSLYQRLLQSDPAHPVDLRPTLASSWKAGSDNRSLTFTLREGTTFASGNPIRPEDVIFSLSRVIKLNLEPSFVLTQLGWNAKNIDSQLSKTSANQVTLHWDAAVSPAFVLSLLSAPVASIVDEKEALSHQVNNDLGHQWLSSHSAGSGPYQIRRYVPHEVLLMTANPRSPAGAPKLSTLLIKNVPEAATRRLLVEQGDADIARNLGSDQFSALQHKPGVTPVSVPIASLYYLLFNTQSSATLKNPAFWEASRYLFDYDGIANGLLKGQFSIHQSFLPSGYLGALNDTPYTYNPEKAKAILAKAGLSNISFKVVVNNQPPYLDIAQALQASFAKGGVKIELIPSLSSEVTAKMASHQFDATVTSWGPDYFDPNTNAAAFATNPEDGSSTLAYRAGWHIPELTAETHKAVALTDNAQRAALYEKLQRQVQKSSPYVIGLQAHQLIALRSNIKGYQQGMNPDMVYYSQVTK</sequence>
<dbReference type="InterPro" id="IPR039424">
    <property type="entry name" value="SBP_5"/>
</dbReference>
<feature type="chain" id="PRO_5045836214" evidence="1">
    <location>
        <begin position="22"/>
        <end position="522"/>
    </location>
</feature>
<protein>
    <submittedName>
        <fullName evidence="3">ABC transporter substrate-binding protein</fullName>
    </submittedName>
</protein>
<keyword evidence="4" id="KW-1185">Reference proteome</keyword>
<reference evidence="3 4" key="1">
    <citation type="submission" date="2020-04" db="EMBL/GenBank/DDBJ databases">
        <title>Genome sequencing of Rosenbergiella species.</title>
        <authorList>
            <person name="Alvarez-Perez S."/>
            <person name="Lievens B."/>
        </authorList>
    </citation>
    <scope>NUCLEOTIDE SEQUENCE [LARGE SCALE GENOMIC DNA]</scope>
    <source>
        <strain evidence="3 4">S61</strain>
    </source>
</reference>
<evidence type="ECO:0000256" key="1">
    <source>
        <dbReference type="SAM" id="SignalP"/>
    </source>
</evidence>
<dbReference type="RefSeq" id="WP_214237179.1">
    <property type="nucleotide sequence ID" value="NZ_JABBFR010000010.1"/>
</dbReference>
<evidence type="ECO:0000313" key="3">
    <source>
        <dbReference type="EMBL" id="MBT0724506.1"/>
    </source>
</evidence>
<name>A0ABS5SWY7_9GAMM</name>
<accession>A0ABS5SWY7</accession>
<feature type="signal peptide" evidence="1">
    <location>
        <begin position="1"/>
        <end position="21"/>
    </location>
</feature>
<dbReference type="EMBL" id="JABBFR010000010">
    <property type="protein sequence ID" value="MBT0724506.1"/>
    <property type="molecule type" value="Genomic_DNA"/>
</dbReference>
<dbReference type="SUPFAM" id="SSF53850">
    <property type="entry name" value="Periplasmic binding protein-like II"/>
    <property type="match status" value="1"/>
</dbReference>
<dbReference type="PANTHER" id="PTHR30290">
    <property type="entry name" value="PERIPLASMIC BINDING COMPONENT OF ABC TRANSPORTER"/>
    <property type="match status" value="1"/>
</dbReference>
<organism evidence="3 4">
    <name type="scientific">Rosenbergiella gaditana</name>
    <dbReference type="NCBI Taxonomy" id="2726987"/>
    <lineage>
        <taxon>Bacteria</taxon>
        <taxon>Pseudomonadati</taxon>
        <taxon>Pseudomonadota</taxon>
        <taxon>Gammaproteobacteria</taxon>
        <taxon>Enterobacterales</taxon>
        <taxon>Erwiniaceae</taxon>
        <taxon>Rosenbergiella</taxon>
    </lineage>
</organism>
<dbReference type="Gene3D" id="3.40.190.10">
    <property type="entry name" value="Periplasmic binding protein-like II"/>
    <property type="match status" value="1"/>
</dbReference>
<keyword evidence="1" id="KW-0732">Signal</keyword>
<dbReference type="InterPro" id="IPR030678">
    <property type="entry name" value="Peptide/Ni-bd"/>
</dbReference>
<dbReference type="InterPro" id="IPR000914">
    <property type="entry name" value="SBP_5_dom"/>
</dbReference>
<dbReference type="Gene3D" id="3.10.105.10">
    <property type="entry name" value="Dipeptide-binding Protein, Domain 3"/>
    <property type="match status" value="1"/>
</dbReference>
<evidence type="ECO:0000259" key="2">
    <source>
        <dbReference type="Pfam" id="PF00496"/>
    </source>
</evidence>
<dbReference type="Gene3D" id="3.90.76.10">
    <property type="entry name" value="Dipeptide-binding Protein, Domain 1"/>
    <property type="match status" value="1"/>
</dbReference>
<dbReference type="CDD" id="cd08512">
    <property type="entry name" value="PBP2_NikA_DppA_OppA_like_7"/>
    <property type="match status" value="1"/>
</dbReference>
<gene>
    <name evidence="3" type="ORF">HH682_08650</name>
</gene>